<dbReference type="CDD" id="cd12694">
    <property type="entry name" value="RRM2_hnRNPL_like"/>
    <property type="match status" value="1"/>
</dbReference>
<feature type="region of interest" description="Disordered" evidence="3">
    <location>
        <begin position="150"/>
        <end position="178"/>
    </location>
</feature>
<dbReference type="Gene3D" id="3.30.70.330">
    <property type="match status" value="1"/>
</dbReference>
<feature type="compositionally biased region" description="Basic and acidic residues" evidence="3">
    <location>
        <begin position="153"/>
        <end position="178"/>
    </location>
</feature>
<reference evidence="5 6" key="1">
    <citation type="submission" date="2019-01" db="EMBL/GenBank/DDBJ databases">
        <authorList>
            <person name="Sayadi A."/>
        </authorList>
    </citation>
    <scope>NUCLEOTIDE SEQUENCE [LARGE SCALE GENOMIC DNA]</scope>
</reference>
<evidence type="ECO:0000256" key="3">
    <source>
        <dbReference type="SAM" id="MobiDB-lite"/>
    </source>
</evidence>
<feature type="domain" description="RRM" evidence="4">
    <location>
        <begin position="48"/>
        <end position="118"/>
    </location>
</feature>
<evidence type="ECO:0000313" key="5">
    <source>
        <dbReference type="EMBL" id="VEN56919.1"/>
    </source>
</evidence>
<dbReference type="Proteomes" id="UP000410492">
    <property type="component" value="Unassembled WGS sequence"/>
</dbReference>
<sequence length="178" mass="19801">MAFNGDGPHIKRQRTETDTANNRPAQAFNATIEEPRRKRPDDAKPNHILLFTIINPMYPITVDVLHTICQSSGQVLRIVIFKKNGVQAMVEFDSVESAIRAKENLNGADIYSGCCTLKIDFAKPEKLNVHKNDSESWDYTVTLGGVGVAPPIEPRRGVTDARPENGGGRRSDRNGWRC</sequence>
<evidence type="ECO:0000313" key="6">
    <source>
        <dbReference type="Proteomes" id="UP000410492"/>
    </source>
</evidence>
<evidence type="ECO:0000256" key="1">
    <source>
        <dbReference type="ARBA" id="ARBA00022737"/>
    </source>
</evidence>
<dbReference type="EMBL" id="CAACVG010010882">
    <property type="protein sequence ID" value="VEN56919.1"/>
    <property type="molecule type" value="Genomic_DNA"/>
</dbReference>
<accession>A0A653D9R6</accession>
<organism evidence="5 6">
    <name type="scientific">Callosobruchus maculatus</name>
    <name type="common">Southern cowpea weevil</name>
    <name type="synonym">Pulse bruchid</name>
    <dbReference type="NCBI Taxonomy" id="64391"/>
    <lineage>
        <taxon>Eukaryota</taxon>
        <taxon>Metazoa</taxon>
        <taxon>Ecdysozoa</taxon>
        <taxon>Arthropoda</taxon>
        <taxon>Hexapoda</taxon>
        <taxon>Insecta</taxon>
        <taxon>Pterygota</taxon>
        <taxon>Neoptera</taxon>
        <taxon>Endopterygota</taxon>
        <taxon>Coleoptera</taxon>
        <taxon>Polyphaga</taxon>
        <taxon>Cucujiformia</taxon>
        <taxon>Chrysomeloidea</taxon>
        <taxon>Chrysomelidae</taxon>
        <taxon>Bruchinae</taxon>
        <taxon>Bruchini</taxon>
        <taxon>Callosobruchus</taxon>
    </lineage>
</organism>
<feature type="non-terminal residue" evidence="5">
    <location>
        <position position="178"/>
    </location>
</feature>
<dbReference type="OrthoDB" id="302770at2759"/>
<keyword evidence="1" id="KW-0677">Repeat</keyword>
<protein>
    <recommendedName>
        <fullName evidence="4">RRM domain-containing protein</fullName>
    </recommendedName>
</protein>
<dbReference type="AlphaFoldDB" id="A0A653D9R6"/>
<gene>
    <name evidence="5" type="ORF">CALMAC_LOCUS15680</name>
</gene>
<name>A0A653D9R6_CALMS</name>
<keyword evidence="2" id="KW-0694">RNA-binding</keyword>
<dbReference type="InterPro" id="IPR012677">
    <property type="entry name" value="Nucleotide-bd_a/b_plait_sf"/>
</dbReference>
<dbReference type="InterPro" id="IPR000504">
    <property type="entry name" value="RRM_dom"/>
</dbReference>
<keyword evidence="6" id="KW-1185">Reference proteome</keyword>
<dbReference type="PANTHER" id="PTHR15592">
    <property type="entry name" value="MATRIN 3/NUCLEAR PROTEIN 220-RELATED"/>
    <property type="match status" value="1"/>
</dbReference>
<evidence type="ECO:0000259" key="4">
    <source>
        <dbReference type="SMART" id="SM00360"/>
    </source>
</evidence>
<dbReference type="FunFam" id="3.30.70.330:FF:000072">
    <property type="entry name" value="heterogeneous nuclear ribonucleoprotein L isoform X1"/>
    <property type="match status" value="1"/>
</dbReference>
<dbReference type="InterPro" id="IPR021790">
    <property type="entry name" value="PTBP1-like_RRM2"/>
</dbReference>
<proteinExistence type="predicted"/>
<dbReference type="InterPro" id="IPR035979">
    <property type="entry name" value="RBD_domain_sf"/>
</dbReference>
<feature type="region of interest" description="Disordered" evidence="3">
    <location>
        <begin position="1"/>
        <end position="41"/>
    </location>
</feature>
<dbReference type="SMART" id="SM00360">
    <property type="entry name" value="RRM"/>
    <property type="match status" value="1"/>
</dbReference>
<dbReference type="GO" id="GO:0003723">
    <property type="term" value="F:RNA binding"/>
    <property type="evidence" value="ECO:0007669"/>
    <property type="project" value="UniProtKB-KW"/>
</dbReference>
<dbReference type="Pfam" id="PF11835">
    <property type="entry name" value="RRM_8"/>
    <property type="match status" value="1"/>
</dbReference>
<dbReference type="SUPFAM" id="SSF54928">
    <property type="entry name" value="RNA-binding domain, RBD"/>
    <property type="match status" value="1"/>
</dbReference>
<evidence type="ECO:0000256" key="2">
    <source>
        <dbReference type="ARBA" id="ARBA00022884"/>
    </source>
</evidence>